<comment type="caution">
    <text evidence="2">The sequence shown here is derived from an EMBL/GenBank/DDBJ whole genome shotgun (WGS) entry which is preliminary data.</text>
</comment>
<dbReference type="Proteomes" id="UP000765509">
    <property type="component" value="Unassembled WGS sequence"/>
</dbReference>
<organism evidence="2 3">
    <name type="scientific">Austropuccinia psidii MF-1</name>
    <dbReference type="NCBI Taxonomy" id="1389203"/>
    <lineage>
        <taxon>Eukaryota</taxon>
        <taxon>Fungi</taxon>
        <taxon>Dikarya</taxon>
        <taxon>Basidiomycota</taxon>
        <taxon>Pucciniomycotina</taxon>
        <taxon>Pucciniomycetes</taxon>
        <taxon>Pucciniales</taxon>
        <taxon>Sphaerophragmiaceae</taxon>
        <taxon>Austropuccinia</taxon>
    </lineage>
</organism>
<feature type="compositionally biased region" description="Pro residues" evidence="1">
    <location>
        <begin position="12"/>
        <end position="23"/>
    </location>
</feature>
<accession>A0A9Q3J3N4</accession>
<protein>
    <submittedName>
        <fullName evidence="2">Uncharacterized protein</fullName>
    </submittedName>
</protein>
<gene>
    <name evidence="2" type="ORF">O181_094552</name>
</gene>
<proteinExistence type="predicted"/>
<evidence type="ECO:0000313" key="3">
    <source>
        <dbReference type="Proteomes" id="UP000765509"/>
    </source>
</evidence>
<evidence type="ECO:0000256" key="1">
    <source>
        <dbReference type="SAM" id="MobiDB-lite"/>
    </source>
</evidence>
<dbReference type="AlphaFoldDB" id="A0A9Q3J3N4"/>
<reference evidence="2" key="1">
    <citation type="submission" date="2021-03" db="EMBL/GenBank/DDBJ databases">
        <title>Draft genome sequence of rust myrtle Austropuccinia psidii MF-1, a brazilian biotype.</title>
        <authorList>
            <person name="Quecine M.C."/>
            <person name="Pachon D.M.R."/>
            <person name="Bonatelli M.L."/>
            <person name="Correr F.H."/>
            <person name="Franceschini L.M."/>
            <person name="Leite T.F."/>
            <person name="Margarido G.R.A."/>
            <person name="Almeida C.A."/>
            <person name="Ferrarezi J.A."/>
            <person name="Labate C.A."/>
        </authorList>
    </citation>
    <scope>NUCLEOTIDE SEQUENCE</scope>
    <source>
        <strain evidence="2">MF-1</strain>
    </source>
</reference>
<sequence length="79" mass="8695">MTFPPFVEPSQPDEPPIPGPSPSSEPREDVLNCEPEAEVAPMQSMKEPLDKSQLYSFYSSQIFSPFLQPSPARPAPPPP</sequence>
<name>A0A9Q3J3N4_9BASI</name>
<keyword evidence="3" id="KW-1185">Reference proteome</keyword>
<evidence type="ECO:0000313" key="2">
    <source>
        <dbReference type="EMBL" id="MBW0554837.1"/>
    </source>
</evidence>
<feature type="region of interest" description="Disordered" evidence="1">
    <location>
        <begin position="1"/>
        <end position="30"/>
    </location>
</feature>
<dbReference type="EMBL" id="AVOT02061651">
    <property type="protein sequence ID" value="MBW0554837.1"/>
    <property type="molecule type" value="Genomic_DNA"/>
</dbReference>